<dbReference type="AlphaFoldDB" id="A0A0R3WEL8"/>
<evidence type="ECO:0000256" key="1">
    <source>
        <dbReference type="SAM" id="MobiDB-lite"/>
    </source>
</evidence>
<reference evidence="4" key="1">
    <citation type="submission" date="2017-02" db="UniProtKB">
        <authorList>
            <consortium name="WormBaseParasite"/>
        </authorList>
    </citation>
    <scope>IDENTIFICATION</scope>
</reference>
<dbReference type="WBParaSite" id="TASK_0000927101-mRNA-1">
    <property type="protein sequence ID" value="TASK_0000927101-mRNA-1"/>
    <property type="gene ID" value="TASK_0000927101"/>
</dbReference>
<evidence type="ECO:0000313" key="3">
    <source>
        <dbReference type="Proteomes" id="UP000282613"/>
    </source>
</evidence>
<reference evidence="2 3" key="2">
    <citation type="submission" date="2018-11" db="EMBL/GenBank/DDBJ databases">
        <authorList>
            <consortium name="Pathogen Informatics"/>
        </authorList>
    </citation>
    <scope>NUCLEOTIDE SEQUENCE [LARGE SCALE GENOMIC DNA]</scope>
</reference>
<keyword evidence="3" id="KW-1185">Reference proteome</keyword>
<dbReference type="EMBL" id="UYRS01019067">
    <property type="protein sequence ID" value="VDK42585.1"/>
    <property type="molecule type" value="Genomic_DNA"/>
</dbReference>
<organism evidence="4">
    <name type="scientific">Taenia asiatica</name>
    <name type="common">Asian tapeworm</name>
    <dbReference type="NCBI Taxonomy" id="60517"/>
    <lineage>
        <taxon>Eukaryota</taxon>
        <taxon>Metazoa</taxon>
        <taxon>Spiralia</taxon>
        <taxon>Lophotrochozoa</taxon>
        <taxon>Platyhelminthes</taxon>
        <taxon>Cestoda</taxon>
        <taxon>Eucestoda</taxon>
        <taxon>Cyclophyllidea</taxon>
        <taxon>Taeniidae</taxon>
        <taxon>Taenia</taxon>
    </lineage>
</organism>
<feature type="region of interest" description="Disordered" evidence="1">
    <location>
        <begin position="38"/>
        <end position="82"/>
    </location>
</feature>
<proteinExistence type="predicted"/>
<evidence type="ECO:0000313" key="2">
    <source>
        <dbReference type="EMBL" id="VDK42585.1"/>
    </source>
</evidence>
<accession>A0A0R3WEL8</accession>
<dbReference type="Proteomes" id="UP000282613">
    <property type="component" value="Unassembled WGS sequence"/>
</dbReference>
<gene>
    <name evidence="2" type="ORF">TASK_LOCUS9272</name>
</gene>
<feature type="compositionally biased region" description="Basic and acidic residues" evidence="1">
    <location>
        <begin position="45"/>
        <end position="82"/>
    </location>
</feature>
<protein>
    <submittedName>
        <fullName evidence="2 4">Uncharacterized protein</fullName>
    </submittedName>
</protein>
<name>A0A0R3WEL8_TAEAS</name>
<evidence type="ECO:0000313" key="4">
    <source>
        <dbReference type="WBParaSite" id="TASK_0000927101-mRNA-1"/>
    </source>
</evidence>
<sequence length="82" mass="9536">MRSIRACVLEGENRLGEKKSREANNGEEVELSIAEGESIAWTKNNIKEEQKEEGQREKEEESGKEEKAEWRLFPTKDKVEEK</sequence>